<proteinExistence type="predicted"/>
<protein>
    <submittedName>
        <fullName evidence="6">Putative tissue factor pathway inhibitor isoform X2</fullName>
    </submittedName>
</protein>
<evidence type="ECO:0000259" key="5">
    <source>
        <dbReference type="PROSITE" id="PS50279"/>
    </source>
</evidence>
<dbReference type="SUPFAM" id="SSF57362">
    <property type="entry name" value="BPTI-like"/>
    <property type="match status" value="2"/>
</dbReference>
<dbReference type="PANTHER" id="PTHR10083">
    <property type="entry name" value="KUNITZ-TYPE PROTEASE INHIBITOR-RELATED"/>
    <property type="match status" value="1"/>
</dbReference>
<keyword evidence="1" id="KW-0646">Protease inhibitor</keyword>
<feature type="region of interest" description="Disordered" evidence="4">
    <location>
        <begin position="274"/>
        <end position="378"/>
    </location>
</feature>
<dbReference type="AlphaFoldDB" id="A0A3R7PCR4"/>
<accession>A0A3R7PCR4</accession>
<feature type="region of interest" description="Disordered" evidence="4">
    <location>
        <begin position="190"/>
        <end position="237"/>
    </location>
</feature>
<evidence type="ECO:0000256" key="1">
    <source>
        <dbReference type="ARBA" id="ARBA00022690"/>
    </source>
</evidence>
<gene>
    <name evidence="6" type="ORF">C7M84_024749</name>
</gene>
<reference evidence="6 7" key="1">
    <citation type="submission" date="2018-04" db="EMBL/GenBank/DDBJ databases">
        <authorList>
            <person name="Zhang X."/>
            <person name="Yuan J."/>
            <person name="Li F."/>
            <person name="Xiang J."/>
        </authorList>
    </citation>
    <scope>NUCLEOTIDE SEQUENCE [LARGE SCALE GENOMIC DNA]</scope>
    <source>
        <tissue evidence="6">Muscle</tissue>
    </source>
</reference>
<dbReference type="InterPro" id="IPR002223">
    <property type="entry name" value="Kunitz_BPTI"/>
</dbReference>
<comment type="caution">
    <text evidence="6">The sequence shown here is derived from an EMBL/GenBank/DDBJ whole genome shotgun (WGS) entry which is preliminary data.</text>
</comment>
<feature type="compositionally biased region" description="Polar residues" evidence="4">
    <location>
        <begin position="618"/>
        <end position="629"/>
    </location>
</feature>
<feature type="compositionally biased region" description="Low complexity" evidence="4">
    <location>
        <begin position="278"/>
        <end position="297"/>
    </location>
</feature>
<keyword evidence="7" id="KW-1185">Reference proteome</keyword>
<dbReference type="PROSITE" id="PS50279">
    <property type="entry name" value="BPTI_KUNITZ_2"/>
    <property type="match status" value="2"/>
</dbReference>
<feature type="compositionally biased region" description="Polar residues" evidence="4">
    <location>
        <begin position="496"/>
        <end position="521"/>
    </location>
</feature>
<dbReference type="Proteomes" id="UP000283509">
    <property type="component" value="Unassembled WGS sequence"/>
</dbReference>
<keyword evidence="3" id="KW-1015">Disulfide bond</keyword>
<feature type="domain" description="BPTI/Kunitz inhibitor" evidence="5">
    <location>
        <begin position="388"/>
        <end position="440"/>
    </location>
</feature>
<dbReference type="EMBL" id="QCYY01000884">
    <property type="protein sequence ID" value="ROT82099.1"/>
    <property type="molecule type" value="Genomic_DNA"/>
</dbReference>
<evidence type="ECO:0000256" key="3">
    <source>
        <dbReference type="ARBA" id="ARBA00023157"/>
    </source>
</evidence>
<evidence type="ECO:0000256" key="2">
    <source>
        <dbReference type="ARBA" id="ARBA00022900"/>
    </source>
</evidence>
<dbReference type="CDD" id="cd00109">
    <property type="entry name" value="Kunitz-type"/>
    <property type="match status" value="2"/>
</dbReference>
<feature type="compositionally biased region" description="Polar residues" evidence="4">
    <location>
        <begin position="298"/>
        <end position="376"/>
    </location>
</feature>
<feature type="domain" description="BPTI/Kunitz inhibitor" evidence="5">
    <location>
        <begin position="533"/>
        <end position="585"/>
    </location>
</feature>
<sequence>MSKKELLTPLLVSPSSSQIWSPVHGRGRGEVRGPLDGKRIRLTLGLQSVVAGLLSQGLVCVKIILRRKWKPRPARVDFPGSLPSQSCSCRQWIKVECGTPGIHIRKPISDCSQVPLLCGRVLQDMCSMRPILVATLFLSAVASQMPAPLIIRPAVFVSVAASQAMGQQAAVSFGQPLARQHFMFRGDHLTRRSNGQVGSPLLRNSAPQQPSPVRAPQPQPAPQQQFSNQPVQPAPQRFNNQLAGSRQAQPSLLFDNQQPRLPQAQSSLLFSNQKPRLPQAQPSQPQPINSQNSQSRQTAPQKVNQPAGSPQTQPLQPIRNQAGSPLRQPAQQVNNQQPSLSQAQPSRQQFDSRRTGGSQQPQSAGHVQRSNATSPQFAARPAGRHFLCGVIPDPGECRAAFPRYYFNTQTNQCDCFLYGGCGDEGLESSYSTLNECRATCLPAIQFEGPNCKKVFQDDDILFEPAASLPSLPAPSITSGTAPGAQPALPARPDSENGASQNKSVTQQTAGESVSVASNQHTPGKAPTNRHTLCGKMPSPGTCRGAFPRYYYNETNDQCDCFLYGGCGDEGLESSYATLAECLRVCLPQETLEGPACKEVFQDDQEDFEPLASKPRPTPGQSSSVDTSNIADEDLLGLFGR</sequence>
<dbReference type="OrthoDB" id="6373458at2759"/>
<name>A0A3R7PCR4_PENVA</name>
<dbReference type="GO" id="GO:0004867">
    <property type="term" value="F:serine-type endopeptidase inhibitor activity"/>
    <property type="evidence" value="ECO:0007669"/>
    <property type="project" value="UniProtKB-KW"/>
</dbReference>
<dbReference type="InterPro" id="IPR050098">
    <property type="entry name" value="TFPI/VKTCI-like"/>
</dbReference>
<evidence type="ECO:0000313" key="6">
    <source>
        <dbReference type="EMBL" id="ROT82099.1"/>
    </source>
</evidence>
<organism evidence="6 7">
    <name type="scientific">Penaeus vannamei</name>
    <name type="common">Whiteleg shrimp</name>
    <name type="synonym">Litopenaeus vannamei</name>
    <dbReference type="NCBI Taxonomy" id="6689"/>
    <lineage>
        <taxon>Eukaryota</taxon>
        <taxon>Metazoa</taxon>
        <taxon>Ecdysozoa</taxon>
        <taxon>Arthropoda</taxon>
        <taxon>Crustacea</taxon>
        <taxon>Multicrustacea</taxon>
        <taxon>Malacostraca</taxon>
        <taxon>Eumalacostraca</taxon>
        <taxon>Eucarida</taxon>
        <taxon>Decapoda</taxon>
        <taxon>Dendrobranchiata</taxon>
        <taxon>Penaeoidea</taxon>
        <taxon>Penaeidae</taxon>
        <taxon>Penaeus</taxon>
    </lineage>
</organism>
<evidence type="ECO:0000256" key="4">
    <source>
        <dbReference type="SAM" id="MobiDB-lite"/>
    </source>
</evidence>
<reference evidence="6 7" key="2">
    <citation type="submission" date="2019-01" db="EMBL/GenBank/DDBJ databases">
        <title>The decoding of complex shrimp genome reveals the adaptation for benthos swimmer, frequently molting mechanism and breeding impact on genome.</title>
        <authorList>
            <person name="Sun Y."/>
            <person name="Gao Y."/>
            <person name="Yu Y."/>
        </authorList>
    </citation>
    <scope>NUCLEOTIDE SEQUENCE [LARGE SCALE GENOMIC DNA]</scope>
    <source>
        <tissue evidence="6">Muscle</tissue>
    </source>
</reference>
<dbReference type="STRING" id="6689.A0A3R7PCR4"/>
<feature type="compositionally biased region" description="Pro residues" evidence="4">
    <location>
        <begin position="209"/>
        <end position="221"/>
    </location>
</feature>
<dbReference type="InterPro" id="IPR036880">
    <property type="entry name" value="Kunitz_BPTI_sf"/>
</dbReference>
<feature type="region of interest" description="Disordered" evidence="4">
    <location>
        <begin position="602"/>
        <end position="640"/>
    </location>
</feature>
<dbReference type="Pfam" id="PF00014">
    <property type="entry name" value="Kunitz_BPTI"/>
    <property type="match status" value="2"/>
</dbReference>
<dbReference type="SMART" id="SM00131">
    <property type="entry name" value="KU"/>
    <property type="match status" value="2"/>
</dbReference>
<evidence type="ECO:0000313" key="7">
    <source>
        <dbReference type="Proteomes" id="UP000283509"/>
    </source>
</evidence>
<dbReference type="Gene3D" id="4.10.410.10">
    <property type="entry name" value="Pancreatic trypsin inhibitor Kunitz domain"/>
    <property type="match status" value="2"/>
</dbReference>
<dbReference type="PANTHER" id="PTHR10083:SF374">
    <property type="entry name" value="BPTI_KUNITZ INHIBITOR DOMAIN-CONTAINING PROTEIN"/>
    <property type="match status" value="1"/>
</dbReference>
<keyword evidence="2" id="KW-0722">Serine protease inhibitor</keyword>
<feature type="region of interest" description="Disordered" evidence="4">
    <location>
        <begin position="472"/>
        <end position="534"/>
    </location>
</feature>